<protein>
    <recommendedName>
        <fullName evidence="4">N-terminal Ras-GEF domain-containing protein</fullName>
    </recommendedName>
</protein>
<dbReference type="Gene3D" id="1.20.870.10">
    <property type="entry name" value="Son of sevenless (SoS) protein Chain: S domain 1"/>
    <property type="match status" value="1"/>
</dbReference>
<dbReference type="InterPro" id="IPR023578">
    <property type="entry name" value="Ras_GEF_dom_sf"/>
</dbReference>
<comment type="caution">
    <text evidence="2">The sequence shown here is derived from an EMBL/GenBank/DDBJ whole genome shotgun (WGS) entry which is preliminary data.</text>
</comment>
<sequence>YRCILPYSDEDGGHLHQLKMSWQNPGSHTLQGGRKGQASDAAAHLTTPRAVSSILGLWLHHYREDFHQPPEFPCLKTLLAYLELSMPGSDLEHRAHLLLAQLEHPEPTEVESDGEEDSGRVMETSGEGEWLGHTK</sequence>
<feature type="region of interest" description="Disordered" evidence="1">
    <location>
        <begin position="102"/>
        <end position="135"/>
    </location>
</feature>
<dbReference type="EMBL" id="RWIC01001889">
    <property type="protein sequence ID" value="TKC34408.1"/>
    <property type="molecule type" value="Genomic_DNA"/>
</dbReference>
<dbReference type="SUPFAM" id="SSF48366">
    <property type="entry name" value="Ras GEF"/>
    <property type="match status" value="1"/>
</dbReference>
<name>A0A4U1EEF5_MONMO</name>
<accession>A0A4U1EEF5</accession>
<dbReference type="PANTHER" id="PTHR46793">
    <property type="entry name" value="1700018F24RIK PROTEIN-RELATED-RELATED"/>
    <property type="match status" value="1"/>
</dbReference>
<gene>
    <name evidence="2" type="ORF">EI555_015336</name>
</gene>
<evidence type="ECO:0000256" key="1">
    <source>
        <dbReference type="SAM" id="MobiDB-lite"/>
    </source>
</evidence>
<dbReference type="Proteomes" id="UP000308365">
    <property type="component" value="Unassembled WGS sequence"/>
</dbReference>
<evidence type="ECO:0000313" key="2">
    <source>
        <dbReference type="EMBL" id="TKC34408.1"/>
    </source>
</evidence>
<proteinExistence type="predicted"/>
<dbReference type="AlphaFoldDB" id="A0A4U1EEF5"/>
<evidence type="ECO:0000313" key="3">
    <source>
        <dbReference type="Proteomes" id="UP000308365"/>
    </source>
</evidence>
<organism evidence="2 3">
    <name type="scientific">Monodon monoceros</name>
    <name type="common">Narwhal</name>
    <name type="synonym">Ceratodon monodon</name>
    <dbReference type="NCBI Taxonomy" id="40151"/>
    <lineage>
        <taxon>Eukaryota</taxon>
        <taxon>Metazoa</taxon>
        <taxon>Chordata</taxon>
        <taxon>Craniata</taxon>
        <taxon>Vertebrata</taxon>
        <taxon>Euteleostomi</taxon>
        <taxon>Mammalia</taxon>
        <taxon>Eutheria</taxon>
        <taxon>Laurasiatheria</taxon>
        <taxon>Artiodactyla</taxon>
        <taxon>Whippomorpha</taxon>
        <taxon>Cetacea</taxon>
        <taxon>Odontoceti</taxon>
        <taxon>Monodontidae</taxon>
        <taxon>Monodon</taxon>
    </lineage>
</organism>
<reference evidence="3" key="1">
    <citation type="journal article" date="2019" name="IScience">
        <title>Narwhal Genome Reveals Long-Term Low Genetic Diversity despite Current Large Abundance Size.</title>
        <authorList>
            <person name="Westbury M.V."/>
            <person name="Petersen B."/>
            <person name="Garde E."/>
            <person name="Heide-Jorgensen M.P."/>
            <person name="Lorenzen E.D."/>
        </authorList>
    </citation>
    <scope>NUCLEOTIDE SEQUENCE [LARGE SCALE GENOMIC DNA]</scope>
</reference>
<dbReference type="PANTHER" id="PTHR46793:SF3">
    <property type="entry name" value="RIKEN CDNA 4930596D02 GENE"/>
    <property type="match status" value="1"/>
</dbReference>
<feature type="non-terminal residue" evidence="2">
    <location>
        <position position="1"/>
    </location>
</feature>
<evidence type="ECO:0008006" key="4">
    <source>
        <dbReference type="Google" id="ProtNLM"/>
    </source>
</evidence>